<comment type="caution">
    <text evidence="2">The sequence shown here is derived from an EMBL/GenBank/DDBJ whole genome shotgun (WGS) entry which is preliminary data.</text>
</comment>
<evidence type="ECO:0000313" key="2">
    <source>
        <dbReference type="EMBL" id="KAG2583698.1"/>
    </source>
</evidence>
<feature type="region of interest" description="Disordered" evidence="1">
    <location>
        <begin position="496"/>
        <end position="518"/>
    </location>
</feature>
<dbReference type="EMBL" id="CM029047">
    <property type="protein sequence ID" value="KAG2583698.1"/>
    <property type="molecule type" value="Genomic_DNA"/>
</dbReference>
<feature type="compositionally biased region" description="Basic and acidic residues" evidence="1">
    <location>
        <begin position="76"/>
        <end position="85"/>
    </location>
</feature>
<protein>
    <submittedName>
        <fullName evidence="2">Uncharacterized protein</fullName>
    </submittedName>
</protein>
<name>A0A8T0REZ8_PANVG</name>
<feature type="region of interest" description="Disordered" evidence="1">
    <location>
        <begin position="291"/>
        <end position="335"/>
    </location>
</feature>
<sequence length="685" mass="71378">MVASRPRPSRHGMGASAPVVLPAPAGAPRVEAAGSAATTGARPLQVTASAGPTRGASAVAAAPAPPHPPPASVEEGAARVQERRRPAGGPASSSGEEPLSPELQLAVAEELLYRLGTAQEKRELSDGELSLVKFLLDGMPTLEAAAGACGERHSAPRWGFMVRAPVRWAGLRRAASRPRPPPSGGEPLAPALQLEIAKEVVSRLTSLVNFLEDRIPGLKAAASGVSGGAAQPLSKVAPSGRVPAKARRAVAANLSPVATLRPGGKVATPAAAAHCTVGQQVVTRHLGEGDAHATSGVHSKMPEANVGHEHHTGQESSSEDESLSSSSSSSSKEPLTPALLLEIAKELINGFTMAQEYRMLSTSEQSLIKFLEGRIPGLEAEVASEVCSGGETLSPSKVASSGQACLKAKARRVIVSILSRPENTLIRPGLSAPLVHPLSHQVGAPLVNPRSHQVAAPAAYVTVDQQVITRYSGEEDAYTSSGVDNKMPEANAIHEHHTGQELSSEDESLSSSSSSSSKEPLAPALLLEIAKDLINGLTMAQEKRMLSTDEHSLIKFLEDRIPGLEAEIASEVCGGGETLSPSKVASSHACLQAEARHVIATILSRPATTLFRPGLSASLVHPLFHQVAAPAAYVTIDQQVVTRFSGEEDAYATSDVHQTRCQMPVSVMIMVEDKSCQVNMTVGVI</sequence>
<dbReference type="Proteomes" id="UP000823388">
    <property type="component" value="Chromosome 6K"/>
</dbReference>
<proteinExistence type="predicted"/>
<dbReference type="AlphaFoldDB" id="A0A8T0REZ8"/>
<accession>A0A8T0REZ8</accession>
<feature type="compositionally biased region" description="Low complexity" evidence="1">
    <location>
        <begin position="87"/>
        <end position="101"/>
    </location>
</feature>
<feature type="compositionally biased region" description="Low complexity" evidence="1">
    <location>
        <begin position="14"/>
        <end position="28"/>
    </location>
</feature>
<gene>
    <name evidence="2" type="ORF">PVAP13_6KG193330</name>
</gene>
<keyword evidence="3" id="KW-1185">Reference proteome</keyword>
<organism evidence="2 3">
    <name type="scientific">Panicum virgatum</name>
    <name type="common">Blackwell switchgrass</name>
    <dbReference type="NCBI Taxonomy" id="38727"/>
    <lineage>
        <taxon>Eukaryota</taxon>
        <taxon>Viridiplantae</taxon>
        <taxon>Streptophyta</taxon>
        <taxon>Embryophyta</taxon>
        <taxon>Tracheophyta</taxon>
        <taxon>Spermatophyta</taxon>
        <taxon>Magnoliopsida</taxon>
        <taxon>Liliopsida</taxon>
        <taxon>Poales</taxon>
        <taxon>Poaceae</taxon>
        <taxon>PACMAD clade</taxon>
        <taxon>Panicoideae</taxon>
        <taxon>Panicodae</taxon>
        <taxon>Paniceae</taxon>
        <taxon>Panicinae</taxon>
        <taxon>Panicum</taxon>
        <taxon>Panicum sect. Hiantes</taxon>
    </lineage>
</organism>
<evidence type="ECO:0000256" key="1">
    <source>
        <dbReference type="SAM" id="MobiDB-lite"/>
    </source>
</evidence>
<evidence type="ECO:0000313" key="3">
    <source>
        <dbReference type="Proteomes" id="UP000823388"/>
    </source>
</evidence>
<reference evidence="2" key="1">
    <citation type="submission" date="2020-05" db="EMBL/GenBank/DDBJ databases">
        <title>WGS assembly of Panicum virgatum.</title>
        <authorList>
            <person name="Lovell J.T."/>
            <person name="Jenkins J."/>
            <person name="Shu S."/>
            <person name="Juenger T.E."/>
            <person name="Schmutz J."/>
        </authorList>
    </citation>
    <scope>NUCLEOTIDE SEQUENCE</scope>
    <source>
        <strain evidence="2">AP13</strain>
    </source>
</reference>
<feature type="region of interest" description="Disordered" evidence="1">
    <location>
        <begin position="1"/>
        <end position="101"/>
    </location>
</feature>
<feature type="compositionally biased region" description="Low complexity" evidence="1">
    <location>
        <begin position="509"/>
        <end position="518"/>
    </location>
</feature>